<evidence type="ECO:0000313" key="2">
    <source>
        <dbReference type="EMBL" id="SEP26485.1"/>
    </source>
</evidence>
<dbReference type="RefSeq" id="WP_211609314.1">
    <property type="nucleotide sequence ID" value="NZ_FODV01000029.1"/>
</dbReference>
<dbReference type="EMBL" id="FODV01000029">
    <property type="protein sequence ID" value="SEP26485.1"/>
    <property type="molecule type" value="Genomic_DNA"/>
</dbReference>
<reference evidence="3" key="1">
    <citation type="submission" date="2016-10" db="EMBL/GenBank/DDBJ databases">
        <authorList>
            <person name="Varghese N."/>
            <person name="Submissions S."/>
        </authorList>
    </citation>
    <scope>NUCLEOTIDE SEQUENCE [LARGE SCALE GENOMIC DNA]</scope>
    <source>
        <strain evidence="3">CGMCC 1.10121</strain>
    </source>
</reference>
<dbReference type="OrthoDB" id="137007at2157"/>
<feature type="compositionally biased region" description="Polar residues" evidence="1">
    <location>
        <begin position="152"/>
        <end position="166"/>
    </location>
</feature>
<keyword evidence="3" id="KW-1185">Reference proteome</keyword>
<organism evidence="2 3">
    <name type="scientific">Halogranum amylolyticum</name>
    <dbReference type="NCBI Taxonomy" id="660520"/>
    <lineage>
        <taxon>Archaea</taxon>
        <taxon>Methanobacteriati</taxon>
        <taxon>Methanobacteriota</taxon>
        <taxon>Stenosarchaea group</taxon>
        <taxon>Halobacteria</taxon>
        <taxon>Halobacteriales</taxon>
        <taxon>Haloferacaceae</taxon>
    </lineage>
</organism>
<evidence type="ECO:0000256" key="1">
    <source>
        <dbReference type="SAM" id="MobiDB-lite"/>
    </source>
</evidence>
<proteinExistence type="predicted"/>
<feature type="region of interest" description="Disordered" evidence="1">
    <location>
        <begin position="116"/>
        <end position="192"/>
    </location>
</feature>
<name>A0A1H8WFN3_9EURY</name>
<protein>
    <submittedName>
        <fullName evidence="2">Uncharacterized protein</fullName>
    </submittedName>
</protein>
<dbReference type="AlphaFoldDB" id="A0A1H8WFN3"/>
<sequence length="192" mass="20737">MPDLLQTEFQFTLPRGFDDDGTLHREGTMRLATAADELDPLCDSRVQRNPPYLTVLLLARVVTKLGTLPEVTPEVVEKLFVADIAHLQELYERVNDRGSDTVDATCPDCGEQFEVSVRGDGTTTESAPHAGNPLTDTVDPWTDDGHGGANAGPNSASESKAGSESNANRESDATALATLREELPESEVPSWE</sequence>
<dbReference type="Proteomes" id="UP000199126">
    <property type="component" value="Unassembled WGS sequence"/>
</dbReference>
<evidence type="ECO:0000313" key="3">
    <source>
        <dbReference type="Proteomes" id="UP000199126"/>
    </source>
</evidence>
<accession>A0A1H8WFN3</accession>
<gene>
    <name evidence="2" type="ORF">SAMN04487948_12912</name>
</gene>